<dbReference type="AlphaFoldDB" id="A0AA92UNK3"/>
<proteinExistence type="predicted"/>
<evidence type="ECO:0000313" key="1">
    <source>
        <dbReference type="EMBL" id="RGX97639.1"/>
    </source>
</evidence>
<dbReference type="Proteomes" id="UP000285604">
    <property type="component" value="Unassembled WGS sequence"/>
</dbReference>
<name>A0AA92UNK3_9BACT</name>
<dbReference type="PROSITE" id="PS51257">
    <property type="entry name" value="PROKAR_LIPOPROTEIN"/>
    <property type="match status" value="1"/>
</dbReference>
<sequence>MKEIKLYIGIIAVLLTTMLTACSDSMVDNDPSTTSETEEGYYKASFRIAIPSFEENATRSTVFLNEGIRNKEAMKLFCFDNKGQFVGLGKIQDFTPVLGFKRENNGKYYEVDENGNHTDTGIIPHNPAEGVNGGGININGSTDPKDFSAMIPNNTSRIHLVANTDNVYQTINESDQWKWAGMHENLLMTTFETYHTEEQSVITRYWGYICKENPEKLKEYLNPKTTKEDYIIHLIRDRAKISAEWSKDAIENAKKENRTLENDFKLTVINGVAYGTLAPFDRTNLKFTPTTGGSTWVWNVDYVTPPLDGSRLAGDATQMFNPTGVFEDANLPSEPSKVLLLHNGKYYQIYLQDENNKPYQIKRNYEYKIIIDKLDESWGCDNHEYALKSAPVNNPWITIQQIVPGVSNGDDELKIEGGTYKFVHSGEGKQQIIKFTYKGNDAASKASDFKAIWTENLAYAEDAQPVVASYEYDSKTQTGTGTITYNLGIVDDNWREGTIHLYDTKKHGLSINIHLYSINEVQYQVNAPANIGTNANAEAEFKFTVPANYPKELLPVTVKFASGDVVPEGCDIEYSSTKEIGKTWDSWYVFKAGEAGKTYSLNLKNVHQNATGNATYYVKMDNANQGKAKKFEFTYQ</sequence>
<comment type="caution">
    <text evidence="1">The sequence shown here is derived from an EMBL/GenBank/DDBJ whole genome shotgun (WGS) entry which is preliminary data.</text>
</comment>
<dbReference type="EMBL" id="QSCI01000006">
    <property type="protein sequence ID" value="RGX97639.1"/>
    <property type="molecule type" value="Genomic_DNA"/>
</dbReference>
<accession>A0AA92UNK3</accession>
<gene>
    <name evidence="1" type="ORF">DXA63_02790</name>
</gene>
<evidence type="ECO:0000313" key="2">
    <source>
        <dbReference type="Proteomes" id="UP000285604"/>
    </source>
</evidence>
<reference evidence="1 2" key="1">
    <citation type="submission" date="2018-08" db="EMBL/GenBank/DDBJ databases">
        <title>A genome reference for cultivated species of the human gut microbiota.</title>
        <authorList>
            <person name="Zou Y."/>
            <person name="Xue W."/>
            <person name="Luo G."/>
        </authorList>
    </citation>
    <scope>NUCLEOTIDE SEQUENCE [LARGE SCALE GENOMIC DNA]</scope>
    <source>
        <strain evidence="1 2">OF03-3</strain>
    </source>
</reference>
<protein>
    <submittedName>
        <fullName evidence="1">Uncharacterized protein</fullName>
    </submittedName>
</protein>
<organism evidence="1 2">
    <name type="scientific">Segatella copri</name>
    <dbReference type="NCBI Taxonomy" id="165179"/>
    <lineage>
        <taxon>Bacteria</taxon>
        <taxon>Pseudomonadati</taxon>
        <taxon>Bacteroidota</taxon>
        <taxon>Bacteroidia</taxon>
        <taxon>Bacteroidales</taxon>
        <taxon>Prevotellaceae</taxon>
        <taxon>Segatella</taxon>
    </lineage>
</organism>